<evidence type="ECO:0000313" key="2">
    <source>
        <dbReference type="EMBL" id="KPU45037.1"/>
    </source>
</evidence>
<dbReference type="Proteomes" id="UP000050326">
    <property type="component" value="Unassembled WGS sequence"/>
</dbReference>
<comment type="caution">
    <text evidence="2">The sequence shown here is derived from an EMBL/GenBank/DDBJ whole genome shotgun (WGS) entry which is preliminary data.</text>
</comment>
<dbReference type="AlphaFoldDB" id="A0A0P8WBE4"/>
<evidence type="ECO:0000313" key="3">
    <source>
        <dbReference type="Proteomes" id="UP000050326"/>
    </source>
</evidence>
<sequence>MKKRFMGILLTLCMVLTLMPQAAFAGEWASDSALDNGWYYLRCMNNYLNLNAAGSAELRKLSENEAFYVEHLADSGFTLKMKDGRYLGLDGTRGDGTRVKAVNSPYTWLIHWEYTNKFTGTKTDIFSLRPPEAQKLVVNASGEKNTDGTAVILWTHKGLDAPNHAEFRFIPASTVTDSTGESWSVYTENGLKGYKDQNGKVVIKARFDDAEKFSQGIARVYDKYKGAAAYIDTKGKLITPFKYYPAASGHIVYDGLMRVAIEGEDIVSAIMNGDGVDYGVTENGKTVVVMKSGKKLQANNKYGFIDTTGKEVIALQFDEAHSFQDGLAAVFQYQGFKDGWHYHKIGYIDTTGKLVIPYQYGGENMYDGKLFSYSDGMTCFVEYLGAKGFRGDTVLYAPVGVMNKTGKVIIPANPNRYYPSSSVGFQWSDGVITNTYYTEVNKDGVPTKGGGYEWSFVELYDYSGKLIKKLDGYRLAVPLGGGYTLAAHQLNEGEIIEYLDTAAYERHWTVFDRNGNIVVDNAAKNDYYVLGGRADGYGYGYANGYVYFAGESYKVADMPAVTAPSSKETPSPAPSKAVKILANPSKTTYKLGEGFDTTGLNAVIGEGNSETNVNGKITFYTSKTVQLTQGRKFTTTGTKVVEIRYDGKKTSEYTITVSK</sequence>
<feature type="signal peptide" evidence="1">
    <location>
        <begin position="1"/>
        <end position="25"/>
    </location>
</feature>
<keyword evidence="1" id="KW-0732">Signal</keyword>
<accession>A0A0P8WBE4</accession>
<dbReference type="InterPro" id="IPR032774">
    <property type="entry name" value="WG_beta_rep"/>
</dbReference>
<organism evidence="2 3">
    <name type="scientific">Oxobacter pfennigii</name>
    <dbReference type="NCBI Taxonomy" id="36849"/>
    <lineage>
        <taxon>Bacteria</taxon>
        <taxon>Bacillati</taxon>
        <taxon>Bacillota</taxon>
        <taxon>Clostridia</taxon>
        <taxon>Eubacteriales</taxon>
        <taxon>Clostridiaceae</taxon>
        <taxon>Oxobacter</taxon>
    </lineage>
</organism>
<dbReference type="Gene3D" id="2.80.10.50">
    <property type="match status" value="1"/>
</dbReference>
<dbReference type="EMBL" id="LKET01000028">
    <property type="protein sequence ID" value="KPU45037.1"/>
    <property type="molecule type" value="Genomic_DNA"/>
</dbReference>
<dbReference type="Pfam" id="PF14903">
    <property type="entry name" value="WG_beta_rep"/>
    <property type="match status" value="3"/>
</dbReference>
<dbReference type="RefSeq" id="WP_054874580.1">
    <property type="nucleotide sequence ID" value="NZ_LKET01000028.1"/>
</dbReference>
<keyword evidence="3" id="KW-1185">Reference proteome</keyword>
<dbReference type="Gene3D" id="2.60.40.3630">
    <property type="match status" value="1"/>
</dbReference>
<evidence type="ECO:0000256" key="1">
    <source>
        <dbReference type="SAM" id="SignalP"/>
    </source>
</evidence>
<gene>
    <name evidence="2" type="ORF">OXPF_15150</name>
</gene>
<reference evidence="2 3" key="1">
    <citation type="submission" date="2015-09" db="EMBL/GenBank/DDBJ databases">
        <title>Genome sequence of Oxobacter pfennigii DSM 3222.</title>
        <authorList>
            <person name="Poehlein A."/>
            <person name="Bengelsdorf F.R."/>
            <person name="Schiel-Bengelsdorf B."/>
            <person name="Duerre P."/>
            <person name="Daniel R."/>
        </authorList>
    </citation>
    <scope>NUCLEOTIDE SEQUENCE [LARGE SCALE GENOMIC DNA]</scope>
    <source>
        <strain evidence="2 3">DSM 3222</strain>
    </source>
</reference>
<name>A0A0P8WBE4_9CLOT</name>
<dbReference type="PATRIC" id="fig|36849.3.peg.1605"/>
<feature type="chain" id="PRO_5006153275" evidence="1">
    <location>
        <begin position="26"/>
        <end position="659"/>
    </location>
</feature>
<dbReference type="PANTHER" id="PTHR37841">
    <property type="entry name" value="GLR2918 PROTEIN"/>
    <property type="match status" value="1"/>
</dbReference>
<dbReference type="OrthoDB" id="210273at2"/>
<protein>
    <submittedName>
        <fullName evidence="2">KWG leptospira</fullName>
    </submittedName>
</protein>
<dbReference type="PANTHER" id="PTHR37841:SF1">
    <property type="entry name" value="DUF3298 DOMAIN-CONTAINING PROTEIN"/>
    <property type="match status" value="1"/>
</dbReference>
<dbReference type="STRING" id="36849.OXPF_15150"/>
<proteinExistence type="predicted"/>